<keyword evidence="1" id="KW-0812">Transmembrane</keyword>
<evidence type="ECO:0000313" key="2">
    <source>
        <dbReference type="Proteomes" id="UP000035642"/>
    </source>
</evidence>
<reference evidence="3" key="2">
    <citation type="submission" date="2017-02" db="UniProtKB">
        <authorList>
            <consortium name="WormBaseParasite"/>
        </authorList>
    </citation>
    <scope>IDENTIFICATION</scope>
</reference>
<dbReference type="Proteomes" id="UP000035642">
    <property type="component" value="Unassembled WGS sequence"/>
</dbReference>
<accession>A0A0K0DID2</accession>
<proteinExistence type="predicted"/>
<feature type="transmembrane region" description="Helical" evidence="1">
    <location>
        <begin position="111"/>
        <end position="133"/>
    </location>
</feature>
<keyword evidence="1" id="KW-1133">Transmembrane helix</keyword>
<reference evidence="2" key="1">
    <citation type="submission" date="2012-09" db="EMBL/GenBank/DDBJ databases">
        <authorList>
            <person name="Martin A.A."/>
        </authorList>
    </citation>
    <scope>NUCLEOTIDE SEQUENCE</scope>
</reference>
<evidence type="ECO:0000313" key="3">
    <source>
        <dbReference type="WBParaSite" id="ACAC_0001104501-mRNA-1"/>
    </source>
</evidence>
<name>A0A0K0DID2_ANGCA</name>
<protein>
    <submittedName>
        <fullName evidence="3">DUF4870 domain-containing protein</fullName>
    </submittedName>
</protein>
<dbReference type="AlphaFoldDB" id="A0A0K0DID2"/>
<sequence>MQENNLLTEAITGTEAFLVWYVVYSVFSLLFGMPSMIIWLILPICVVIPAIYAVITKRHKYLYPFLIITVIQQIVFMLMAAITLISSLVSFNTMHLIIGHSLDWDSPLSKNVALAVIIATVAVFIVLSFVNIWQAIVIYRHKKANLKAFYLFSTSKFR</sequence>
<dbReference type="STRING" id="6313.A0A0K0DID2"/>
<feature type="transmembrane region" description="Helical" evidence="1">
    <location>
        <begin position="62"/>
        <end position="91"/>
    </location>
</feature>
<evidence type="ECO:0000256" key="1">
    <source>
        <dbReference type="SAM" id="Phobius"/>
    </source>
</evidence>
<organism evidence="2 3">
    <name type="scientific">Angiostrongylus cantonensis</name>
    <name type="common">Rat lungworm</name>
    <dbReference type="NCBI Taxonomy" id="6313"/>
    <lineage>
        <taxon>Eukaryota</taxon>
        <taxon>Metazoa</taxon>
        <taxon>Ecdysozoa</taxon>
        <taxon>Nematoda</taxon>
        <taxon>Chromadorea</taxon>
        <taxon>Rhabditida</taxon>
        <taxon>Rhabditina</taxon>
        <taxon>Rhabditomorpha</taxon>
        <taxon>Strongyloidea</taxon>
        <taxon>Metastrongylidae</taxon>
        <taxon>Angiostrongylus</taxon>
    </lineage>
</organism>
<feature type="transmembrane region" description="Helical" evidence="1">
    <location>
        <begin position="37"/>
        <end position="55"/>
    </location>
</feature>
<feature type="transmembrane region" description="Helical" evidence="1">
    <location>
        <begin position="12"/>
        <end position="31"/>
    </location>
</feature>
<keyword evidence="1" id="KW-0472">Membrane</keyword>
<keyword evidence="2" id="KW-1185">Reference proteome</keyword>
<dbReference type="WBParaSite" id="ACAC_0001104501-mRNA-1">
    <property type="protein sequence ID" value="ACAC_0001104501-mRNA-1"/>
    <property type="gene ID" value="ACAC_0001104501"/>
</dbReference>